<reference evidence="1 2" key="1">
    <citation type="journal article" date="2015" name="Nature">
        <title>rRNA introns, odd ribosomes, and small enigmatic genomes across a large radiation of phyla.</title>
        <authorList>
            <person name="Brown C.T."/>
            <person name="Hug L.A."/>
            <person name="Thomas B.C."/>
            <person name="Sharon I."/>
            <person name="Castelle C.J."/>
            <person name="Singh A."/>
            <person name="Wilkins M.J."/>
            <person name="Williams K.H."/>
            <person name="Banfield J.F."/>
        </authorList>
    </citation>
    <scope>NUCLEOTIDE SEQUENCE [LARGE SCALE GENOMIC DNA]</scope>
</reference>
<dbReference type="AlphaFoldDB" id="A0A0G0BLQ2"/>
<accession>A0A0G0BLQ2</accession>
<comment type="caution">
    <text evidence="1">The sequence shown here is derived from an EMBL/GenBank/DDBJ whole genome shotgun (WGS) entry which is preliminary data.</text>
</comment>
<evidence type="ECO:0000313" key="2">
    <source>
        <dbReference type="Proteomes" id="UP000034803"/>
    </source>
</evidence>
<sequence>MELRSSEISSVIYHDIFDYPLTPLELKKWKLSKNIKTKKVIVEKNSFYFLKGREEIIKKRLKRKKYSKNKFKIAKKVNLVLGKIPTIKLVAITGALAMNNADKGSDIDLMIITKNKTLWTTRLISYLLINIYGFKVRKPKDNNQRDKLCLNMWLDEEDLVWKNENRNIYSSHEIAQIVPLINKDNTYEKLLNRNSWILDYWPKAVKLNKNLKFKKVISSKTFSFVEKLTFKLQYLYMKNKISREVVTPTQAIFHPNNWSKVVISRLTS</sequence>
<evidence type="ECO:0008006" key="3">
    <source>
        <dbReference type="Google" id="ProtNLM"/>
    </source>
</evidence>
<dbReference type="SUPFAM" id="SSF81301">
    <property type="entry name" value="Nucleotidyltransferase"/>
    <property type="match status" value="1"/>
</dbReference>
<dbReference type="EMBL" id="LBOI01000003">
    <property type="protein sequence ID" value="KKP31982.1"/>
    <property type="molecule type" value="Genomic_DNA"/>
</dbReference>
<dbReference type="Gene3D" id="3.30.460.10">
    <property type="entry name" value="Beta Polymerase, domain 2"/>
    <property type="match status" value="1"/>
</dbReference>
<organism evidence="1 2">
    <name type="scientific">Candidatus Woesebacteria bacterium GW2011_GWC2_31_9</name>
    <dbReference type="NCBI Taxonomy" id="1618586"/>
    <lineage>
        <taxon>Bacteria</taxon>
        <taxon>Candidatus Woeseibacteriota</taxon>
    </lineage>
</organism>
<gene>
    <name evidence="1" type="ORF">UR21_C0003G0015</name>
</gene>
<protein>
    <recommendedName>
        <fullName evidence="3">Polymerase nucleotidyl transferase domain-containing protein</fullName>
    </recommendedName>
</protein>
<proteinExistence type="predicted"/>
<evidence type="ECO:0000313" key="1">
    <source>
        <dbReference type="EMBL" id="KKP31982.1"/>
    </source>
</evidence>
<name>A0A0G0BLQ2_9BACT</name>
<dbReference type="InterPro" id="IPR043519">
    <property type="entry name" value="NT_sf"/>
</dbReference>
<dbReference type="Proteomes" id="UP000034803">
    <property type="component" value="Unassembled WGS sequence"/>
</dbReference>